<dbReference type="GeneID" id="94845761"/>
<comment type="caution">
    <text evidence="1">The sequence shown here is derived from an EMBL/GenBank/DDBJ whole genome shotgun (WGS) entry which is preliminary data.</text>
</comment>
<organism evidence="1 2">
    <name type="scientific">Tritrichomonas foetus</name>
    <dbReference type="NCBI Taxonomy" id="1144522"/>
    <lineage>
        <taxon>Eukaryota</taxon>
        <taxon>Metamonada</taxon>
        <taxon>Parabasalia</taxon>
        <taxon>Tritrichomonadida</taxon>
        <taxon>Tritrichomonadidae</taxon>
        <taxon>Tritrichomonas</taxon>
    </lineage>
</organism>
<name>A0A1J4JD38_9EUKA</name>
<dbReference type="VEuPathDB" id="TrichDB:TRFO_36815"/>
<evidence type="ECO:0000313" key="2">
    <source>
        <dbReference type="Proteomes" id="UP000179807"/>
    </source>
</evidence>
<proteinExistence type="predicted"/>
<keyword evidence="2" id="KW-1185">Reference proteome</keyword>
<dbReference type="Proteomes" id="UP000179807">
    <property type="component" value="Unassembled WGS sequence"/>
</dbReference>
<accession>A0A1J4JD38</accession>
<protein>
    <submittedName>
        <fullName evidence="1">Uncharacterized protein</fullName>
    </submittedName>
</protein>
<dbReference type="AlphaFoldDB" id="A0A1J4JD38"/>
<dbReference type="RefSeq" id="XP_068350169.1">
    <property type="nucleotide sequence ID" value="XM_068511057.1"/>
</dbReference>
<reference evidence="1" key="1">
    <citation type="submission" date="2016-10" db="EMBL/GenBank/DDBJ databases">
        <authorList>
            <person name="Benchimol M."/>
            <person name="Almeida L.G."/>
            <person name="Vasconcelos A.T."/>
            <person name="Perreira-Neves A."/>
            <person name="Rosa I.A."/>
            <person name="Tasca T."/>
            <person name="Bogo M.R."/>
            <person name="de Souza W."/>
        </authorList>
    </citation>
    <scope>NUCLEOTIDE SEQUENCE [LARGE SCALE GENOMIC DNA]</scope>
    <source>
        <strain evidence="1">K</strain>
    </source>
</reference>
<sequence>MLKNVDVALDYLYTRHLATKENRFLPKFSKAYVEEPYLRNFYAGLRPSSNEPIPSKPKLYQAPRPHIKNNKRLCPWKERNIRRYYCDSQAIPVRVNRKCRHQNKFKLHKNKVDFDSSDYEYNLSSDEEELFLKLKKYESQKSSGLNSDKKIDYPTIQKSLYFNDQFSDLNQYEINSHYKPLYYKEEEVSDSFSFSFSLSSEKEIKNQFSSSNYSFQNRKLFSTPEKELDIFNSEDQKELYDYIDKNIRIAKNYKNFESKKNNLDEKKSIYSNTHFSLNDSTQFIEDEDEALTHYQEQKLIARMFCRWMVAFYSKNS</sequence>
<dbReference type="EMBL" id="MLAK01001141">
    <property type="protein sequence ID" value="OHS97032.1"/>
    <property type="molecule type" value="Genomic_DNA"/>
</dbReference>
<evidence type="ECO:0000313" key="1">
    <source>
        <dbReference type="EMBL" id="OHS97032.1"/>
    </source>
</evidence>
<gene>
    <name evidence="1" type="ORF">TRFO_36815</name>
</gene>